<evidence type="ECO:0000259" key="2">
    <source>
        <dbReference type="PROSITE" id="PS51371"/>
    </source>
</evidence>
<dbReference type="InterPro" id="IPR000644">
    <property type="entry name" value="CBS_dom"/>
</dbReference>
<evidence type="ECO:0000313" key="4">
    <source>
        <dbReference type="Proteomes" id="UP000184196"/>
    </source>
</evidence>
<sequence>MEKKVGELMVPIMELATVDGESTVREVVAALKVCRRYPVVLVTENGKIAGMIGMKEVLRGLNPVAFKKDAYGGWVVNPEWTEPVLLAGCFQERCADLAERPAREIMMPVSRQLKVQDSALKAAHVIIRNAQDPVAVWEGDRLVGVVGMKELFAEIVRELEVKGGRGKVIFADRFRRKGSLNITG</sequence>
<protein>
    <submittedName>
        <fullName evidence="3">CBS domain-containing protein</fullName>
    </submittedName>
</protein>
<keyword evidence="1" id="KW-0129">CBS domain</keyword>
<gene>
    <name evidence="3" type="ORF">SAMN02745218_01387</name>
</gene>
<dbReference type="AlphaFoldDB" id="A0A1M4YMP8"/>
<proteinExistence type="predicted"/>
<dbReference type="Gene3D" id="3.10.580.10">
    <property type="entry name" value="CBS-domain"/>
    <property type="match status" value="1"/>
</dbReference>
<name>A0A1M4YMP8_9FIRM</name>
<dbReference type="EMBL" id="FQUW01000014">
    <property type="protein sequence ID" value="SHF07084.1"/>
    <property type="molecule type" value="Genomic_DNA"/>
</dbReference>
<evidence type="ECO:0000313" key="3">
    <source>
        <dbReference type="EMBL" id="SHF07084.1"/>
    </source>
</evidence>
<dbReference type="Proteomes" id="UP000184196">
    <property type="component" value="Unassembled WGS sequence"/>
</dbReference>
<organism evidence="3 4">
    <name type="scientific">Desulfofundulus australicus DSM 11792</name>
    <dbReference type="NCBI Taxonomy" id="1121425"/>
    <lineage>
        <taxon>Bacteria</taxon>
        <taxon>Bacillati</taxon>
        <taxon>Bacillota</taxon>
        <taxon>Clostridia</taxon>
        <taxon>Eubacteriales</taxon>
        <taxon>Peptococcaceae</taxon>
        <taxon>Desulfofundulus</taxon>
    </lineage>
</organism>
<accession>A0A1M4YMP8</accession>
<feature type="domain" description="CBS" evidence="2">
    <location>
        <begin position="9"/>
        <end position="70"/>
    </location>
</feature>
<dbReference type="Pfam" id="PF00571">
    <property type="entry name" value="CBS"/>
    <property type="match status" value="1"/>
</dbReference>
<dbReference type="RefSeq" id="WP_073164493.1">
    <property type="nucleotide sequence ID" value="NZ_FQUW01000014.1"/>
</dbReference>
<keyword evidence="4" id="KW-1185">Reference proteome</keyword>
<dbReference type="InterPro" id="IPR046342">
    <property type="entry name" value="CBS_dom_sf"/>
</dbReference>
<dbReference type="PROSITE" id="PS51371">
    <property type="entry name" value="CBS"/>
    <property type="match status" value="1"/>
</dbReference>
<evidence type="ECO:0000256" key="1">
    <source>
        <dbReference type="PROSITE-ProRule" id="PRU00703"/>
    </source>
</evidence>
<dbReference type="OrthoDB" id="1806071at2"/>
<reference evidence="4" key="1">
    <citation type="submission" date="2016-11" db="EMBL/GenBank/DDBJ databases">
        <authorList>
            <person name="Varghese N."/>
            <person name="Submissions S."/>
        </authorList>
    </citation>
    <scope>NUCLEOTIDE SEQUENCE [LARGE SCALE GENOMIC DNA]</scope>
    <source>
        <strain evidence="4">DSM 11792</strain>
    </source>
</reference>
<dbReference type="SUPFAM" id="SSF54631">
    <property type="entry name" value="CBS-domain pair"/>
    <property type="match status" value="1"/>
</dbReference>